<organism evidence="2 3">
    <name type="scientific">Meganyctiphanes norvegica</name>
    <name type="common">Northern krill</name>
    <name type="synonym">Thysanopoda norvegica</name>
    <dbReference type="NCBI Taxonomy" id="48144"/>
    <lineage>
        <taxon>Eukaryota</taxon>
        <taxon>Metazoa</taxon>
        <taxon>Ecdysozoa</taxon>
        <taxon>Arthropoda</taxon>
        <taxon>Crustacea</taxon>
        <taxon>Multicrustacea</taxon>
        <taxon>Malacostraca</taxon>
        <taxon>Eumalacostraca</taxon>
        <taxon>Eucarida</taxon>
        <taxon>Euphausiacea</taxon>
        <taxon>Euphausiidae</taxon>
        <taxon>Meganyctiphanes</taxon>
    </lineage>
</organism>
<dbReference type="EMBL" id="CAXKWB010048945">
    <property type="protein sequence ID" value="CAL4167541.1"/>
    <property type="molecule type" value="Genomic_DNA"/>
</dbReference>
<dbReference type="AlphaFoldDB" id="A0AAV2S9P7"/>
<comment type="caution">
    <text evidence="2">The sequence shown here is derived from an EMBL/GenBank/DDBJ whole genome shotgun (WGS) entry which is preliminary data.</text>
</comment>
<sequence length="228" mass="25195">MARGSHSLLMFVIVASISPGKTQSSNGAEIVMTCDCVRQLNAQVMPTVNTSINALTFSVDQLFRLTQNNAPDPELVGDRNICLLCGKIRNVKINITKTPFRKRPVKHCDRRKCSNRFPPPCCRKRGRRQVHFPLDFPQPGPDSLPVCPINEVLATAQTAQDATQLVQEVTASVRADTSTVSQDLLASVTDLYNEVNESVRALHRATDPNSSECRVETYVPDVVFPGEF</sequence>
<dbReference type="Proteomes" id="UP001497623">
    <property type="component" value="Unassembled WGS sequence"/>
</dbReference>
<feature type="signal peptide" evidence="1">
    <location>
        <begin position="1"/>
        <end position="24"/>
    </location>
</feature>
<evidence type="ECO:0000313" key="2">
    <source>
        <dbReference type="EMBL" id="CAL4167541.1"/>
    </source>
</evidence>
<gene>
    <name evidence="2" type="ORF">MNOR_LOCUS33596</name>
</gene>
<evidence type="ECO:0000256" key="1">
    <source>
        <dbReference type="SAM" id="SignalP"/>
    </source>
</evidence>
<evidence type="ECO:0000313" key="3">
    <source>
        <dbReference type="Proteomes" id="UP001497623"/>
    </source>
</evidence>
<keyword evidence="3" id="KW-1185">Reference proteome</keyword>
<name>A0AAV2S9P7_MEGNR</name>
<proteinExistence type="predicted"/>
<keyword evidence="1" id="KW-0732">Signal</keyword>
<feature type="chain" id="PRO_5043371274" evidence="1">
    <location>
        <begin position="25"/>
        <end position="228"/>
    </location>
</feature>
<protein>
    <submittedName>
        <fullName evidence="2">Uncharacterized protein</fullName>
    </submittedName>
</protein>
<reference evidence="2 3" key="1">
    <citation type="submission" date="2024-05" db="EMBL/GenBank/DDBJ databases">
        <authorList>
            <person name="Wallberg A."/>
        </authorList>
    </citation>
    <scope>NUCLEOTIDE SEQUENCE [LARGE SCALE GENOMIC DNA]</scope>
</reference>
<accession>A0AAV2S9P7</accession>